<dbReference type="AlphaFoldDB" id="A0A139RJZ5"/>
<dbReference type="PATRIC" id="fig|1303.87.peg.1488"/>
<evidence type="ECO:0000313" key="2">
    <source>
        <dbReference type="EMBL" id="KXU15056.1"/>
    </source>
</evidence>
<proteinExistence type="predicted"/>
<dbReference type="Pfam" id="PF13338">
    <property type="entry name" value="AbiEi_4"/>
    <property type="match status" value="1"/>
</dbReference>
<evidence type="ECO:0000313" key="3">
    <source>
        <dbReference type="Proteomes" id="UP000072989"/>
    </source>
</evidence>
<accession>A0A139RJZ5</accession>
<comment type="caution">
    <text evidence="2">The sequence shown here is derived from an EMBL/GenBank/DDBJ whole genome shotgun (WGS) entry which is preliminary data.</text>
</comment>
<name>A0A139RJZ5_STROR</name>
<organism evidence="2 3">
    <name type="scientific">Streptococcus oralis</name>
    <dbReference type="NCBI Taxonomy" id="1303"/>
    <lineage>
        <taxon>Bacteria</taxon>
        <taxon>Bacillati</taxon>
        <taxon>Bacillota</taxon>
        <taxon>Bacilli</taxon>
        <taxon>Lactobacillales</taxon>
        <taxon>Streptococcaceae</taxon>
        <taxon>Streptococcus</taxon>
    </lineage>
</organism>
<evidence type="ECO:0000259" key="1">
    <source>
        <dbReference type="Pfam" id="PF13338"/>
    </source>
</evidence>
<dbReference type="InterPro" id="IPR025159">
    <property type="entry name" value="AbiEi_N"/>
</dbReference>
<dbReference type="Proteomes" id="UP000072989">
    <property type="component" value="Unassembled WGS sequence"/>
</dbReference>
<gene>
    <name evidence="2" type="ORF">SORDD17_01233</name>
</gene>
<protein>
    <submittedName>
        <fullName evidence="2">Abortive infection protein AbiGI</fullName>
    </submittedName>
</protein>
<sequence>MTNESMVLQMAQSNNGTVTSQMVKEKGIARQYLKQLVDKGQLERISRGIYLLPHVWEDELEQMQLRFKKGIYSRETALFLHDLTDRTPVMYSMTFPIDYNLTTVKQEGILATRSKKDFYELGIEEVQSPAGNVVRAYNAEKTLCDILRPRSGVESGVVAEAFKRYSVKVDKNIILLSEYSKMLKVEEKVRTYLEVLL</sequence>
<reference evidence="2 3" key="1">
    <citation type="submission" date="2016-01" db="EMBL/GenBank/DDBJ databases">
        <title>Highly variable Streptococcus oralis are common among viridans streptococci isolated from primates.</title>
        <authorList>
            <person name="Denapaite D."/>
            <person name="Rieger M."/>
            <person name="Koendgen S."/>
            <person name="Brueckner R."/>
            <person name="Ochigava I."/>
            <person name="Kappeler P."/>
            <person name="Maetz-Rensing K."/>
            <person name="Leendertz F."/>
            <person name="Hakenbeck R."/>
        </authorList>
    </citation>
    <scope>NUCLEOTIDE SEQUENCE [LARGE SCALE GENOMIC DNA]</scope>
    <source>
        <strain evidence="2 3">DD17</strain>
    </source>
</reference>
<dbReference type="EMBL" id="LQZE01000270">
    <property type="protein sequence ID" value="KXU15056.1"/>
    <property type="molecule type" value="Genomic_DNA"/>
</dbReference>
<feature type="domain" description="AbiEi antitoxin N-terminal" evidence="1">
    <location>
        <begin position="7"/>
        <end position="53"/>
    </location>
</feature>